<proteinExistence type="predicted"/>
<protein>
    <submittedName>
        <fullName evidence="1">Uncharacterized protein</fullName>
    </submittedName>
</protein>
<accession>A0A8E2EKQ5</accession>
<gene>
    <name evidence="1" type="ORF">K432DRAFT_3171</name>
</gene>
<dbReference type="EMBL" id="KV744814">
    <property type="protein sequence ID" value="OCK85765.1"/>
    <property type="molecule type" value="Genomic_DNA"/>
</dbReference>
<evidence type="ECO:0000313" key="1">
    <source>
        <dbReference type="EMBL" id="OCK85765.1"/>
    </source>
</evidence>
<dbReference type="Proteomes" id="UP000250266">
    <property type="component" value="Unassembled WGS sequence"/>
</dbReference>
<keyword evidence="2" id="KW-1185">Reference proteome</keyword>
<organism evidence="1 2">
    <name type="scientific">Lepidopterella palustris CBS 459.81</name>
    <dbReference type="NCBI Taxonomy" id="1314670"/>
    <lineage>
        <taxon>Eukaryota</taxon>
        <taxon>Fungi</taxon>
        <taxon>Dikarya</taxon>
        <taxon>Ascomycota</taxon>
        <taxon>Pezizomycotina</taxon>
        <taxon>Dothideomycetes</taxon>
        <taxon>Pleosporomycetidae</taxon>
        <taxon>Mytilinidiales</taxon>
        <taxon>Argynnaceae</taxon>
        <taxon>Lepidopterella</taxon>
    </lineage>
</organism>
<sequence length="191" mass="22467">MPMYQPEAKTTLNDLPEEMILGIPSLFPPHQPHLYLGMSSAIRRLHRLTSSFLYDTPLLHRNRMAKYFLRIIVQQPELACQVKEIRRLYLYRKRNRQPRLPASEHEEVVVAQLKRLRTPNEDKWLERLMTNGGIADLALVLCLTLKVEHLNLVNIFNKDQWLHGLSMWMWPIIFAALESPFGLVHSFAYLQ</sequence>
<reference evidence="1 2" key="1">
    <citation type="journal article" date="2016" name="Nat. Commun.">
        <title>Ectomycorrhizal ecology is imprinted in the genome of the dominant symbiotic fungus Cenococcum geophilum.</title>
        <authorList>
            <consortium name="DOE Joint Genome Institute"/>
            <person name="Peter M."/>
            <person name="Kohler A."/>
            <person name="Ohm R.A."/>
            <person name="Kuo A."/>
            <person name="Krutzmann J."/>
            <person name="Morin E."/>
            <person name="Arend M."/>
            <person name="Barry K.W."/>
            <person name="Binder M."/>
            <person name="Choi C."/>
            <person name="Clum A."/>
            <person name="Copeland A."/>
            <person name="Grisel N."/>
            <person name="Haridas S."/>
            <person name="Kipfer T."/>
            <person name="LaButti K."/>
            <person name="Lindquist E."/>
            <person name="Lipzen A."/>
            <person name="Maire R."/>
            <person name="Meier B."/>
            <person name="Mihaltcheva S."/>
            <person name="Molinier V."/>
            <person name="Murat C."/>
            <person name="Poggeler S."/>
            <person name="Quandt C.A."/>
            <person name="Sperisen C."/>
            <person name="Tritt A."/>
            <person name="Tisserant E."/>
            <person name="Crous P.W."/>
            <person name="Henrissat B."/>
            <person name="Nehls U."/>
            <person name="Egli S."/>
            <person name="Spatafora J.W."/>
            <person name="Grigoriev I.V."/>
            <person name="Martin F.M."/>
        </authorList>
    </citation>
    <scope>NUCLEOTIDE SEQUENCE [LARGE SCALE GENOMIC DNA]</scope>
    <source>
        <strain evidence="1 2">CBS 459.81</strain>
    </source>
</reference>
<evidence type="ECO:0000313" key="2">
    <source>
        <dbReference type="Proteomes" id="UP000250266"/>
    </source>
</evidence>
<name>A0A8E2EKQ5_9PEZI</name>
<dbReference type="AlphaFoldDB" id="A0A8E2EKQ5"/>